<feature type="transmembrane region" description="Helical" evidence="1">
    <location>
        <begin position="52"/>
        <end position="71"/>
    </location>
</feature>
<evidence type="ECO:0000313" key="3">
    <source>
        <dbReference type="EMBL" id="CUV09637.1"/>
    </source>
</evidence>
<proteinExistence type="predicted"/>
<feature type="transmembrane region" description="Helical" evidence="1">
    <location>
        <begin position="238"/>
        <end position="257"/>
    </location>
</feature>
<feature type="transmembrane region" description="Helical" evidence="1">
    <location>
        <begin position="83"/>
        <end position="103"/>
    </location>
</feature>
<dbReference type="PANTHER" id="PTHR23526:SF1">
    <property type="entry name" value="MAJOR FACILITATOR SUPERFAMILY MFS_1"/>
    <property type="match status" value="1"/>
</dbReference>
<dbReference type="InterPro" id="IPR020846">
    <property type="entry name" value="MFS_dom"/>
</dbReference>
<evidence type="ECO:0000259" key="2">
    <source>
        <dbReference type="PROSITE" id="PS50850"/>
    </source>
</evidence>
<dbReference type="SUPFAM" id="SSF103473">
    <property type="entry name" value="MFS general substrate transporter"/>
    <property type="match status" value="1"/>
</dbReference>
<dbReference type="GO" id="GO:0022857">
    <property type="term" value="F:transmembrane transporter activity"/>
    <property type="evidence" value="ECO:0007669"/>
    <property type="project" value="InterPro"/>
</dbReference>
<dbReference type="PANTHER" id="PTHR23526">
    <property type="entry name" value="INTEGRAL MEMBRANE TRANSPORT PROTEIN-RELATED"/>
    <property type="match status" value="1"/>
</dbReference>
<feature type="transmembrane region" description="Helical" evidence="1">
    <location>
        <begin position="269"/>
        <end position="288"/>
    </location>
</feature>
<protein>
    <recommendedName>
        <fullName evidence="2">Major facilitator superfamily (MFS) profile domain-containing protein</fullName>
    </recommendedName>
</protein>
<dbReference type="InterPro" id="IPR036259">
    <property type="entry name" value="MFS_trans_sf"/>
</dbReference>
<feature type="transmembrane region" description="Helical" evidence="1">
    <location>
        <begin position="184"/>
        <end position="203"/>
    </location>
</feature>
<keyword evidence="1" id="KW-0472">Membrane</keyword>
<dbReference type="Gene3D" id="1.20.1250.20">
    <property type="entry name" value="MFS general substrate transporter like domains"/>
    <property type="match status" value="2"/>
</dbReference>
<accession>A0A161JWA1</accession>
<dbReference type="InterPro" id="IPR011701">
    <property type="entry name" value="MFS"/>
</dbReference>
<dbReference type="AlphaFoldDB" id="A0A161JWA1"/>
<keyword evidence="1" id="KW-1133">Transmembrane helix</keyword>
<dbReference type="PROSITE" id="PS50850">
    <property type="entry name" value="MFS"/>
    <property type="match status" value="1"/>
</dbReference>
<feature type="transmembrane region" description="Helical" evidence="1">
    <location>
        <begin position="21"/>
        <end position="40"/>
    </location>
</feature>
<keyword evidence="1" id="KW-0812">Transmembrane</keyword>
<sequence length="425" mass="47468">MAEFTLQDHNHNLKYNLLHEFCWGFGVAFHTLYAIVPLFLRELGAPESIAVSTAGLFSILIALPTLLIAALGRNIRNIKRAVILVHGIILAISFLMGFTFTIFDPAQVQTAWKVYFIYFMLYAFSIGIIVPIWADFLNQSTLKSERGKFFGLGFACNSIGSFIGGFILRYLLSYDLPFPQNFGVGFFILFLSLTVGTILFLPFRVKPNQKEQNHKTFRDFITETKSIVVEHKNFQKYILSRIFFAAHLPGVGLYAVYCQTKFNFAVSEVGIFTILNVIAAGAASFAAGKLGDKFGHKTSMMLAYLGHFIAVLLAIFAQNMFWVYGIFMAIGVGQGAFMPSAMNLVYDFSAERDTKTYMALIDSFLAPFVLIFIMVIGALVRVGNYTISLYILGTSIILGMLILQFIVRDPKHSAEPVFHVDGFSS</sequence>
<dbReference type="InterPro" id="IPR052528">
    <property type="entry name" value="Sugar_transport-like"/>
</dbReference>
<evidence type="ECO:0000256" key="1">
    <source>
        <dbReference type="SAM" id="Phobius"/>
    </source>
</evidence>
<organism evidence="3">
    <name type="scientific">hydrothermal vent metagenome</name>
    <dbReference type="NCBI Taxonomy" id="652676"/>
    <lineage>
        <taxon>unclassified sequences</taxon>
        <taxon>metagenomes</taxon>
        <taxon>ecological metagenomes</taxon>
    </lineage>
</organism>
<reference evidence="3" key="1">
    <citation type="submission" date="2015-10" db="EMBL/GenBank/DDBJ databases">
        <authorList>
            <person name="Gilbert D.G."/>
        </authorList>
    </citation>
    <scope>NUCLEOTIDE SEQUENCE</scope>
</reference>
<name>A0A161JWA1_9ZZZZ</name>
<feature type="domain" description="Major facilitator superfamily (MFS) profile" evidence="2">
    <location>
        <begin position="233"/>
        <end position="425"/>
    </location>
</feature>
<gene>
    <name evidence="3" type="ORF">MGWOODY_Mmi1080</name>
</gene>
<feature type="transmembrane region" description="Helical" evidence="1">
    <location>
        <begin position="387"/>
        <end position="407"/>
    </location>
</feature>
<feature type="transmembrane region" description="Helical" evidence="1">
    <location>
        <begin position="300"/>
        <end position="317"/>
    </location>
</feature>
<feature type="transmembrane region" description="Helical" evidence="1">
    <location>
        <begin position="149"/>
        <end position="172"/>
    </location>
</feature>
<dbReference type="Pfam" id="PF07690">
    <property type="entry name" value="MFS_1"/>
    <property type="match status" value="2"/>
</dbReference>
<feature type="transmembrane region" description="Helical" evidence="1">
    <location>
        <begin position="357"/>
        <end position="381"/>
    </location>
</feature>
<feature type="transmembrane region" description="Helical" evidence="1">
    <location>
        <begin position="115"/>
        <end position="137"/>
    </location>
</feature>
<dbReference type="EMBL" id="FAXC01000278">
    <property type="protein sequence ID" value="CUV09637.1"/>
    <property type="molecule type" value="Genomic_DNA"/>
</dbReference>